<accession>A0A2T3HKC2</accession>
<evidence type="ECO:0000313" key="3">
    <source>
        <dbReference type="Proteomes" id="UP000240912"/>
    </source>
</evidence>
<evidence type="ECO:0000256" key="1">
    <source>
        <dbReference type="SAM" id="MobiDB-lite"/>
    </source>
</evidence>
<feature type="compositionally biased region" description="Low complexity" evidence="1">
    <location>
        <begin position="1"/>
        <end position="24"/>
    </location>
</feature>
<dbReference type="EMBL" id="PYLS01000005">
    <property type="protein sequence ID" value="PST82853.1"/>
    <property type="molecule type" value="Genomic_DNA"/>
</dbReference>
<sequence>MLLYQALPLAAMQAPQKQKKGAQGTPKNTTKPDRNRPEIKQVPQSRKQPKPTVVKPKIKIKPIKVNKPKIRKP</sequence>
<name>A0A2T3HKC2_9SPHI</name>
<evidence type="ECO:0000313" key="2">
    <source>
        <dbReference type="EMBL" id="PST82853.1"/>
    </source>
</evidence>
<keyword evidence="3" id="KW-1185">Reference proteome</keyword>
<dbReference type="AlphaFoldDB" id="A0A2T3HKC2"/>
<comment type="caution">
    <text evidence="2">The sequence shown here is derived from an EMBL/GenBank/DDBJ whole genome shotgun (WGS) entry which is preliminary data.</text>
</comment>
<feature type="compositionally biased region" description="Basic residues" evidence="1">
    <location>
        <begin position="56"/>
        <end position="73"/>
    </location>
</feature>
<dbReference type="Proteomes" id="UP000240912">
    <property type="component" value="Unassembled WGS sequence"/>
</dbReference>
<feature type="compositionally biased region" description="Basic and acidic residues" evidence="1">
    <location>
        <begin position="30"/>
        <end position="39"/>
    </location>
</feature>
<gene>
    <name evidence="2" type="ORF">C7T94_09450</name>
</gene>
<proteinExistence type="predicted"/>
<organism evidence="2 3">
    <name type="scientific">Pedobacter yulinensis</name>
    <dbReference type="NCBI Taxonomy" id="2126353"/>
    <lineage>
        <taxon>Bacteria</taxon>
        <taxon>Pseudomonadati</taxon>
        <taxon>Bacteroidota</taxon>
        <taxon>Sphingobacteriia</taxon>
        <taxon>Sphingobacteriales</taxon>
        <taxon>Sphingobacteriaceae</taxon>
        <taxon>Pedobacter</taxon>
    </lineage>
</organism>
<protein>
    <submittedName>
        <fullName evidence="2">Uncharacterized protein</fullName>
    </submittedName>
</protein>
<reference evidence="2 3" key="1">
    <citation type="submission" date="2018-03" db="EMBL/GenBank/DDBJ databases">
        <authorList>
            <person name="Keele B.F."/>
        </authorList>
    </citation>
    <scope>NUCLEOTIDE SEQUENCE [LARGE SCALE GENOMIC DNA]</scope>
    <source>
        <strain evidence="2 3">YL28-9</strain>
    </source>
</reference>
<feature type="region of interest" description="Disordered" evidence="1">
    <location>
        <begin position="1"/>
        <end position="73"/>
    </location>
</feature>